<feature type="domain" description="FYVE-type" evidence="5">
    <location>
        <begin position="352"/>
        <end position="401"/>
    </location>
</feature>
<dbReference type="GO" id="GO:0031901">
    <property type="term" value="C:early endosome membrane"/>
    <property type="evidence" value="ECO:0007669"/>
    <property type="project" value="TreeGrafter"/>
</dbReference>
<dbReference type="InterPro" id="IPR013083">
    <property type="entry name" value="Znf_RING/FYVE/PHD"/>
</dbReference>
<dbReference type="PROSITE" id="PS50178">
    <property type="entry name" value="ZF_FYVE"/>
    <property type="match status" value="1"/>
</dbReference>
<dbReference type="InterPro" id="IPR051118">
    <property type="entry name" value="LST-2"/>
</dbReference>
<sequence>MLICLPNPAERADRSYRLKFKAQNFSQELFPAQIWFLAECLAAGNVIGNHLAESAALRLQALKFLDSLKKLLDVLRSQARVDPMNVNTDLIRCFLRAFDKIFVEFELNIFSVVSHLKKVKSVKEYERQQNIAVLFSESMIRAQKLKYFTVEQIEACDPALIFALPRLSLTWGLLDNKDNNKTLINITGDSEDLTELFSKYHRQLIFVKHLLQSLDKKQLKKLELLTGVVKLDEIGQFLQQNNECAKKRIFNQFPVNQPKKDELVQELFLSICGIADKLHSEHPFEFSHFIKVSLTLPSSAPECEVLNTTVAPMLLSTSSATPPSNTYYSTHLTSTINRTTSELFSKWKCMKCFKCQINFCLLRQKHRCHNCKNVFCSTCCSNKMLLTEMNRQIKVRLCDECCSAPSAILRETSFYTAAVNSYARNSYSDDTLSISSTPNYFVNPSFNGYNEI</sequence>
<evidence type="ECO:0000313" key="6">
    <source>
        <dbReference type="Proteomes" id="UP000887574"/>
    </source>
</evidence>
<evidence type="ECO:0000259" key="5">
    <source>
        <dbReference type="PROSITE" id="PS50178"/>
    </source>
</evidence>
<accession>A0A915DLI2</accession>
<keyword evidence="3" id="KW-0862">Zinc</keyword>
<keyword evidence="6" id="KW-1185">Reference proteome</keyword>
<dbReference type="SUPFAM" id="SSF57903">
    <property type="entry name" value="FYVE/PHD zinc finger"/>
    <property type="match status" value="1"/>
</dbReference>
<evidence type="ECO:0000256" key="4">
    <source>
        <dbReference type="PROSITE-ProRule" id="PRU00091"/>
    </source>
</evidence>
<dbReference type="Proteomes" id="UP000887574">
    <property type="component" value="Unplaced"/>
</dbReference>
<reference evidence="7" key="1">
    <citation type="submission" date="2022-11" db="UniProtKB">
        <authorList>
            <consortium name="WormBaseParasite"/>
        </authorList>
    </citation>
    <scope>IDENTIFICATION</scope>
</reference>
<dbReference type="PANTHER" id="PTHR46465">
    <property type="entry name" value="LATERAL SIGNALING TARGET PROTEIN 2 HOMOLOG"/>
    <property type="match status" value="1"/>
</dbReference>
<organism evidence="6 7">
    <name type="scientific">Ditylenchus dipsaci</name>
    <dbReference type="NCBI Taxonomy" id="166011"/>
    <lineage>
        <taxon>Eukaryota</taxon>
        <taxon>Metazoa</taxon>
        <taxon>Ecdysozoa</taxon>
        <taxon>Nematoda</taxon>
        <taxon>Chromadorea</taxon>
        <taxon>Rhabditida</taxon>
        <taxon>Tylenchina</taxon>
        <taxon>Tylenchomorpha</taxon>
        <taxon>Sphaerularioidea</taxon>
        <taxon>Anguinidae</taxon>
        <taxon>Anguininae</taxon>
        <taxon>Ditylenchus</taxon>
    </lineage>
</organism>
<dbReference type="GO" id="GO:0008270">
    <property type="term" value="F:zinc ion binding"/>
    <property type="evidence" value="ECO:0007669"/>
    <property type="project" value="UniProtKB-KW"/>
</dbReference>
<dbReference type="SMART" id="SM00064">
    <property type="entry name" value="FYVE"/>
    <property type="match status" value="1"/>
</dbReference>
<keyword evidence="1" id="KW-0479">Metal-binding</keyword>
<dbReference type="Gene3D" id="3.30.40.10">
    <property type="entry name" value="Zinc/RING finger domain, C3HC4 (zinc finger)"/>
    <property type="match status" value="1"/>
</dbReference>
<dbReference type="InterPro" id="IPR017455">
    <property type="entry name" value="Znf_FYVE-rel"/>
</dbReference>
<proteinExistence type="predicted"/>
<evidence type="ECO:0000256" key="2">
    <source>
        <dbReference type="ARBA" id="ARBA00022771"/>
    </source>
</evidence>
<name>A0A915DLI2_9BILA</name>
<dbReference type="AlphaFoldDB" id="A0A915DLI2"/>
<evidence type="ECO:0000256" key="1">
    <source>
        <dbReference type="ARBA" id="ARBA00022723"/>
    </source>
</evidence>
<protein>
    <submittedName>
        <fullName evidence="7">FYVE-type domain-containing protein</fullName>
    </submittedName>
</protein>
<dbReference type="InterPro" id="IPR000306">
    <property type="entry name" value="Znf_FYVE"/>
</dbReference>
<dbReference type="PANTHER" id="PTHR46465:SF2">
    <property type="entry name" value="LATERAL SIGNALING TARGET PROTEIN 2 HOMOLOG"/>
    <property type="match status" value="1"/>
</dbReference>
<evidence type="ECO:0000256" key="3">
    <source>
        <dbReference type="ARBA" id="ARBA00022833"/>
    </source>
</evidence>
<evidence type="ECO:0000313" key="7">
    <source>
        <dbReference type="WBParaSite" id="jg21250"/>
    </source>
</evidence>
<keyword evidence="2 4" id="KW-0863">Zinc-finger</keyword>
<dbReference type="InterPro" id="IPR011011">
    <property type="entry name" value="Znf_FYVE_PHD"/>
</dbReference>
<dbReference type="WBParaSite" id="jg21250">
    <property type="protein sequence ID" value="jg21250"/>
    <property type="gene ID" value="jg21250"/>
</dbReference>
<dbReference type="Pfam" id="PF01363">
    <property type="entry name" value="FYVE"/>
    <property type="match status" value="1"/>
</dbReference>